<evidence type="ECO:0000256" key="1">
    <source>
        <dbReference type="SAM" id="MobiDB-lite"/>
    </source>
</evidence>
<proteinExistence type="predicted"/>
<sequence>MQAAPLPTEQEAVLALCLKHHFSSHSADFKGASLSSHSLLPNPPNVSDLVSWPRAELPRDGPLTTGRVVGREKEKGETNKAVWKKGGKQTETETEMREVLRDAGLLTTQGRRKVAEGGRRRREMDIRGVGID</sequence>
<evidence type="ECO:0000313" key="2">
    <source>
        <dbReference type="EMBL" id="JAO05834.1"/>
    </source>
</evidence>
<gene>
    <name evidence="2" type="primary">PPUP8392</name>
</gene>
<feature type="compositionally biased region" description="Basic and acidic residues" evidence="1">
    <location>
        <begin position="69"/>
        <end position="78"/>
    </location>
</feature>
<dbReference type="AlphaFoldDB" id="A0A0S7EVX2"/>
<organism evidence="2">
    <name type="scientific">Poeciliopsis prolifica</name>
    <name type="common">blackstripe livebearer</name>
    <dbReference type="NCBI Taxonomy" id="188132"/>
    <lineage>
        <taxon>Eukaryota</taxon>
        <taxon>Metazoa</taxon>
        <taxon>Chordata</taxon>
        <taxon>Craniata</taxon>
        <taxon>Vertebrata</taxon>
        <taxon>Euteleostomi</taxon>
        <taxon>Actinopterygii</taxon>
        <taxon>Neopterygii</taxon>
        <taxon>Teleostei</taxon>
        <taxon>Neoteleostei</taxon>
        <taxon>Acanthomorphata</taxon>
        <taxon>Ovalentaria</taxon>
        <taxon>Atherinomorphae</taxon>
        <taxon>Cyprinodontiformes</taxon>
        <taxon>Poeciliidae</taxon>
        <taxon>Poeciliinae</taxon>
        <taxon>Poeciliopsis</taxon>
    </lineage>
</organism>
<name>A0A0S7EVX2_9TELE</name>
<dbReference type="EMBL" id="GBYX01475843">
    <property type="protein sequence ID" value="JAO05834.1"/>
    <property type="molecule type" value="Transcribed_RNA"/>
</dbReference>
<accession>A0A0S7EVX2</accession>
<protein>
    <submittedName>
        <fullName evidence="2">PPUP8392</fullName>
    </submittedName>
</protein>
<feature type="region of interest" description="Disordered" evidence="1">
    <location>
        <begin position="56"/>
        <end position="94"/>
    </location>
</feature>
<feature type="region of interest" description="Disordered" evidence="1">
    <location>
        <begin position="111"/>
        <end position="132"/>
    </location>
</feature>
<feature type="compositionally biased region" description="Basic and acidic residues" evidence="1">
    <location>
        <begin position="113"/>
        <end position="126"/>
    </location>
</feature>
<reference evidence="2" key="1">
    <citation type="submission" date="2014-12" db="EMBL/GenBank/DDBJ databases">
        <title>Parallel Evolution in Life History Adaptation Evident in the Tissue-Specific Poeciliopsis prolifica transcriptome.</title>
        <authorList>
            <person name="Jue N.K."/>
            <person name="Foley R.J."/>
            <person name="Obergfell C."/>
            <person name="Reznick D.N."/>
            <person name="O'Neill R.J."/>
            <person name="O'Neill M.J."/>
        </authorList>
    </citation>
    <scope>NUCLEOTIDE SEQUENCE</scope>
</reference>